<dbReference type="SUPFAM" id="SSF56194">
    <property type="entry name" value="Uridine diphospho-N-Acetylenolpyruvylglucosamine reductase, MurB, C-terminal domain"/>
    <property type="match status" value="1"/>
</dbReference>
<dbReference type="PANTHER" id="PTHR21071:SF4">
    <property type="entry name" value="UDP-N-ACETYLENOLPYRUVOYLGLUCOSAMINE REDUCTASE"/>
    <property type="match status" value="1"/>
</dbReference>
<comment type="cofactor">
    <cofactor evidence="1 19">
        <name>FAD</name>
        <dbReference type="ChEBI" id="CHEBI:57692"/>
    </cofactor>
</comment>
<evidence type="ECO:0000313" key="22">
    <source>
        <dbReference type="Proteomes" id="UP000244932"/>
    </source>
</evidence>
<keyword evidence="9 19" id="KW-0285">Flavoprotein</keyword>
<dbReference type="GO" id="GO:0051301">
    <property type="term" value="P:cell division"/>
    <property type="evidence" value="ECO:0007669"/>
    <property type="project" value="UniProtKB-KW"/>
</dbReference>
<sequence>MTLLDRLPKVRGRYLEDRDMASMSWLRTGGPADVVFTPADHDDLAVFLAECPHDVPILPVGVCSNMIVRDGGIRGVVIRMGRGFNGLDVDGTRVTAGCAMLDAMVAKRAAAEGLDLTFLRTIPGAIGGAVKMNAGCYGSYMADVVVEARGFDRQGAPIRLEHDALGFGYRSSTLAEGAVITEVVMEAPTGDPDALNARMDEQLAKRAASQPVDDLSCGSTFRNPAGFSSTGRADDSHELKAWKVIDDAGCRGLRLGGAQMSEKHPNFLINADNATSADLEDLGEEVRKRVREHAGIELVWEIMRVGERQSRA</sequence>
<comment type="catalytic activity">
    <reaction evidence="18 19">
        <text>UDP-N-acetyl-alpha-D-muramate + NADP(+) = UDP-N-acetyl-3-O-(1-carboxyvinyl)-alpha-D-glucosamine + NADPH + H(+)</text>
        <dbReference type="Rhea" id="RHEA:12248"/>
        <dbReference type="ChEBI" id="CHEBI:15378"/>
        <dbReference type="ChEBI" id="CHEBI:57783"/>
        <dbReference type="ChEBI" id="CHEBI:58349"/>
        <dbReference type="ChEBI" id="CHEBI:68483"/>
        <dbReference type="ChEBI" id="CHEBI:70757"/>
        <dbReference type="EC" id="1.3.1.98"/>
    </reaction>
</comment>
<evidence type="ECO:0000256" key="18">
    <source>
        <dbReference type="ARBA" id="ARBA00048914"/>
    </source>
</evidence>
<dbReference type="EC" id="1.3.1.98" evidence="5 19"/>
<evidence type="ECO:0000256" key="11">
    <source>
        <dbReference type="ARBA" id="ARBA00022857"/>
    </source>
</evidence>
<evidence type="ECO:0000256" key="13">
    <source>
        <dbReference type="ARBA" id="ARBA00022984"/>
    </source>
</evidence>
<dbReference type="InterPro" id="IPR036318">
    <property type="entry name" value="FAD-bd_PCMH-like_sf"/>
</dbReference>
<organism evidence="21 22">
    <name type="scientific">Pontivivens insulae</name>
    <dbReference type="NCBI Taxonomy" id="1639689"/>
    <lineage>
        <taxon>Bacteria</taxon>
        <taxon>Pseudomonadati</taxon>
        <taxon>Pseudomonadota</taxon>
        <taxon>Alphaproteobacteria</taxon>
        <taxon>Rhodobacterales</taxon>
        <taxon>Paracoccaceae</taxon>
        <taxon>Pontivivens</taxon>
    </lineage>
</organism>
<protein>
    <recommendedName>
        <fullName evidence="6 19">UDP-N-acetylenolpyruvoylglucosamine reductase</fullName>
        <ecNumber evidence="5 19">1.3.1.98</ecNumber>
    </recommendedName>
    <alternativeName>
        <fullName evidence="17 19">UDP-N-acetylmuramate dehydrogenase</fullName>
    </alternativeName>
</protein>
<evidence type="ECO:0000256" key="4">
    <source>
        <dbReference type="ARBA" id="ARBA00004752"/>
    </source>
</evidence>
<keyword evidence="16 19" id="KW-0961">Cell wall biogenesis/degradation</keyword>
<evidence type="ECO:0000256" key="2">
    <source>
        <dbReference type="ARBA" id="ARBA00003921"/>
    </source>
</evidence>
<comment type="similarity">
    <text evidence="19">Belongs to the MurB family.</text>
</comment>
<evidence type="ECO:0000256" key="6">
    <source>
        <dbReference type="ARBA" id="ARBA00015188"/>
    </source>
</evidence>
<dbReference type="InterPro" id="IPR016167">
    <property type="entry name" value="FAD-bd_PCMH_sub1"/>
</dbReference>
<evidence type="ECO:0000313" key="21">
    <source>
        <dbReference type="EMBL" id="SPF30293.1"/>
    </source>
</evidence>
<dbReference type="InterPro" id="IPR016169">
    <property type="entry name" value="FAD-bd_PCMH_sub2"/>
</dbReference>
<evidence type="ECO:0000256" key="7">
    <source>
        <dbReference type="ARBA" id="ARBA00022490"/>
    </source>
</evidence>
<dbReference type="EMBL" id="OMKW01000003">
    <property type="protein sequence ID" value="SPF30293.1"/>
    <property type="molecule type" value="Genomic_DNA"/>
</dbReference>
<evidence type="ECO:0000256" key="14">
    <source>
        <dbReference type="ARBA" id="ARBA00023002"/>
    </source>
</evidence>
<dbReference type="AlphaFoldDB" id="A0A2R8ADG8"/>
<reference evidence="21 22" key="1">
    <citation type="submission" date="2018-03" db="EMBL/GenBank/DDBJ databases">
        <authorList>
            <person name="Keele B.F."/>
        </authorList>
    </citation>
    <scope>NUCLEOTIDE SEQUENCE [LARGE SCALE GENOMIC DNA]</scope>
    <source>
        <strain evidence="21 22">CeCT 8812</strain>
    </source>
</reference>
<dbReference type="HAMAP" id="MF_00037">
    <property type="entry name" value="MurB"/>
    <property type="match status" value="1"/>
</dbReference>
<evidence type="ECO:0000256" key="12">
    <source>
        <dbReference type="ARBA" id="ARBA00022960"/>
    </source>
</evidence>
<name>A0A2R8ADG8_9RHOB</name>
<dbReference type="InterPro" id="IPR011601">
    <property type="entry name" value="MurB_C"/>
</dbReference>
<evidence type="ECO:0000256" key="3">
    <source>
        <dbReference type="ARBA" id="ARBA00004496"/>
    </source>
</evidence>
<keyword evidence="22" id="KW-1185">Reference proteome</keyword>
<dbReference type="GO" id="GO:0008360">
    <property type="term" value="P:regulation of cell shape"/>
    <property type="evidence" value="ECO:0007669"/>
    <property type="project" value="UniProtKB-KW"/>
</dbReference>
<dbReference type="InterPro" id="IPR016166">
    <property type="entry name" value="FAD-bd_PCMH"/>
</dbReference>
<feature type="active site" evidence="19">
    <location>
        <position position="170"/>
    </location>
</feature>
<proteinExistence type="inferred from homology"/>
<gene>
    <name evidence="19 21" type="primary">murB</name>
    <name evidence="21" type="ORF">POI8812_02629</name>
</gene>
<dbReference type="InterPro" id="IPR003170">
    <property type="entry name" value="MurB"/>
</dbReference>
<evidence type="ECO:0000256" key="9">
    <source>
        <dbReference type="ARBA" id="ARBA00022630"/>
    </source>
</evidence>
<dbReference type="NCBIfam" id="TIGR00179">
    <property type="entry name" value="murB"/>
    <property type="match status" value="1"/>
</dbReference>
<comment type="function">
    <text evidence="2 19">Cell wall formation.</text>
</comment>
<evidence type="ECO:0000256" key="5">
    <source>
        <dbReference type="ARBA" id="ARBA00012518"/>
    </source>
</evidence>
<dbReference type="GO" id="GO:0071949">
    <property type="term" value="F:FAD binding"/>
    <property type="evidence" value="ECO:0007669"/>
    <property type="project" value="InterPro"/>
</dbReference>
<dbReference type="GO" id="GO:0009252">
    <property type="term" value="P:peptidoglycan biosynthetic process"/>
    <property type="evidence" value="ECO:0007669"/>
    <property type="project" value="UniProtKB-UniRule"/>
</dbReference>
<evidence type="ECO:0000256" key="19">
    <source>
        <dbReference type="HAMAP-Rule" id="MF_00037"/>
    </source>
</evidence>
<keyword evidence="14 19" id="KW-0560">Oxidoreductase</keyword>
<dbReference type="UniPathway" id="UPA00219"/>
<keyword evidence="12 19" id="KW-0133">Cell shape</keyword>
<dbReference type="Pfam" id="PF02873">
    <property type="entry name" value="MurB_C"/>
    <property type="match status" value="1"/>
</dbReference>
<feature type="active site" description="Proton donor" evidence="19">
    <location>
        <position position="219"/>
    </location>
</feature>
<dbReference type="InterPro" id="IPR006094">
    <property type="entry name" value="Oxid_FAD_bind_N"/>
</dbReference>
<dbReference type="GO" id="GO:0071555">
    <property type="term" value="P:cell wall organization"/>
    <property type="evidence" value="ECO:0007669"/>
    <property type="project" value="UniProtKB-KW"/>
</dbReference>
<evidence type="ECO:0000256" key="1">
    <source>
        <dbReference type="ARBA" id="ARBA00001974"/>
    </source>
</evidence>
<dbReference type="GO" id="GO:0005829">
    <property type="term" value="C:cytosol"/>
    <property type="evidence" value="ECO:0007669"/>
    <property type="project" value="TreeGrafter"/>
</dbReference>
<keyword evidence="13 19" id="KW-0573">Peptidoglycan synthesis</keyword>
<keyword evidence="11 19" id="KW-0521">NADP</keyword>
<evidence type="ECO:0000256" key="17">
    <source>
        <dbReference type="ARBA" id="ARBA00031026"/>
    </source>
</evidence>
<dbReference type="Proteomes" id="UP000244932">
    <property type="component" value="Unassembled WGS sequence"/>
</dbReference>
<dbReference type="Gene3D" id="3.30.43.10">
    <property type="entry name" value="Uridine Diphospho-n-acetylenolpyruvylglucosamine Reductase, domain 2"/>
    <property type="match status" value="1"/>
</dbReference>
<dbReference type="PROSITE" id="PS51387">
    <property type="entry name" value="FAD_PCMH"/>
    <property type="match status" value="1"/>
</dbReference>
<dbReference type="InterPro" id="IPR036635">
    <property type="entry name" value="MurB_C_sf"/>
</dbReference>
<accession>A0A2R8ADG8</accession>
<dbReference type="Gene3D" id="3.90.78.10">
    <property type="entry name" value="UDP-N-acetylenolpyruvoylglucosamine reductase, C-terminal domain"/>
    <property type="match status" value="1"/>
</dbReference>
<dbReference type="Pfam" id="PF01565">
    <property type="entry name" value="FAD_binding_4"/>
    <property type="match status" value="1"/>
</dbReference>
<keyword evidence="10 19" id="KW-0274">FAD</keyword>
<evidence type="ECO:0000256" key="8">
    <source>
        <dbReference type="ARBA" id="ARBA00022618"/>
    </source>
</evidence>
<keyword evidence="8 19" id="KW-0132">Cell division</keyword>
<evidence type="ECO:0000259" key="20">
    <source>
        <dbReference type="PROSITE" id="PS51387"/>
    </source>
</evidence>
<feature type="domain" description="FAD-binding PCMH-type" evidence="20">
    <location>
        <begin position="27"/>
        <end position="190"/>
    </location>
</feature>
<evidence type="ECO:0000256" key="10">
    <source>
        <dbReference type="ARBA" id="ARBA00022827"/>
    </source>
</evidence>
<dbReference type="RefSeq" id="WP_108782996.1">
    <property type="nucleotide sequence ID" value="NZ_OMKW01000003.1"/>
</dbReference>
<keyword evidence="7 19" id="KW-0963">Cytoplasm</keyword>
<dbReference type="NCBIfam" id="NF010480">
    <property type="entry name" value="PRK13905.1"/>
    <property type="match status" value="1"/>
</dbReference>
<dbReference type="SUPFAM" id="SSF56176">
    <property type="entry name" value="FAD-binding/transporter-associated domain-like"/>
    <property type="match status" value="1"/>
</dbReference>
<dbReference type="Gene3D" id="3.30.465.10">
    <property type="match status" value="1"/>
</dbReference>
<dbReference type="PANTHER" id="PTHR21071">
    <property type="entry name" value="UDP-N-ACETYLENOLPYRUVOYLGLUCOSAMINE REDUCTASE"/>
    <property type="match status" value="1"/>
</dbReference>
<feature type="active site" evidence="19">
    <location>
        <position position="301"/>
    </location>
</feature>
<evidence type="ECO:0000256" key="15">
    <source>
        <dbReference type="ARBA" id="ARBA00023306"/>
    </source>
</evidence>
<comment type="subcellular location">
    <subcellularLocation>
        <location evidence="3 19">Cytoplasm</location>
    </subcellularLocation>
</comment>
<keyword evidence="15 19" id="KW-0131">Cell cycle</keyword>
<dbReference type="GO" id="GO:0008762">
    <property type="term" value="F:UDP-N-acetylmuramate dehydrogenase activity"/>
    <property type="evidence" value="ECO:0007669"/>
    <property type="project" value="UniProtKB-UniRule"/>
</dbReference>
<dbReference type="OrthoDB" id="9804753at2"/>
<evidence type="ECO:0000256" key="16">
    <source>
        <dbReference type="ARBA" id="ARBA00023316"/>
    </source>
</evidence>
<comment type="pathway">
    <text evidence="4 19">Cell wall biogenesis; peptidoglycan biosynthesis.</text>
</comment>